<dbReference type="InterPro" id="IPR052701">
    <property type="entry name" value="GAG_Ulvan_Degrading_Sulfatases"/>
</dbReference>
<keyword evidence="3" id="KW-1185">Reference proteome</keyword>
<dbReference type="InterPro" id="IPR017850">
    <property type="entry name" value="Alkaline_phosphatase_core_sf"/>
</dbReference>
<dbReference type="Gene3D" id="3.30.1120.10">
    <property type="match status" value="1"/>
</dbReference>
<evidence type="ECO:0000259" key="1">
    <source>
        <dbReference type="Pfam" id="PF00884"/>
    </source>
</evidence>
<dbReference type="CDD" id="cd16148">
    <property type="entry name" value="sulfatase_like"/>
    <property type="match status" value="1"/>
</dbReference>
<evidence type="ECO:0000313" key="3">
    <source>
        <dbReference type="Proteomes" id="UP000070404"/>
    </source>
</evidence>
<proteinExistence type="predicted"/>
<dbReference type="SUPFAM" id="SSF53649">
    <property type="entry name" value="Alkaline phosphatase-like"/>
    <property type="match status" value="1"/>
</dbReference>
<dbReference type="PANTHER" id="PTHR43751:SF3">
    <property type="entry name" value="SULFATASE N-TERMINAL DOMAIN-CONTAINING PROTEIN"/>
    <property type="match status" value="1"/>
</dbReference>
<comment type="caution">
    <text evidence="2">The sequence shown here is derived from an EMBL/GenBank/DDBJ whole genome shotgun (WGS) entry which is preliminary data.</text>
</comment>
<gene>
    <name evidence="2" type="ORF">AKJ52_00020</name>
</gene>
<dbReference type="PANTHER" id="PTHR43751">
    <property type="entry name" value="SULFATASE"/>
    <property type="match status" value="1"/>
</dbReference>
<protein>
    <recommendedName>
        <fullName evidence="1">Sulfatase N-terminal domain-containing protein</fullName>
    </recommendedName>
</protein>
<feature type="domain" description="Sulfatase N-terminal" evidence="1">
    <location>
        <begin position="8"/>
        <end position="287"/>
    </location>
</feature>
<dbReference type="InterPro" id="IPR000917">
    <property type="entry name" value="Sulfatase_N"/>
</dbReference>
<dbReference type="Gene3D" id="3.40.720.10">
    <property type="entry name" value="Alkaline Phosphatase, subunit A"/>
    <property type="match status" value="1"/>
</dbReference>
<dbReference type="Pfam" id="PF00884">
    <property type="entry name" value="Sulfatase"/>
    <property type="match status" value="1"/>
</dbReference>
<dbReference type="EMBL" id="LHYF01000001">
    <property type="protein sequence ID" value="KXB07482.1"/>
    <property type="molecule type" value="Genomic_DNA"/>
</dbReference>
<reference evidence="2 3" key="1">
    <citation type="journal article" date="2016" name="Sci. Rep.">
        <title>Metabolic traits of an uncultured archaeal lineage -MSBL1- from brine pools of the Red Sea.</title>
        <authorList>
            <person name="Mwirichia R."/>
            <person name="Alam I."/>
            <person name="Rashid M."/>
            <person name="Vinu M."/>
            <person name="Ba-Alawi W."/>
            <person name="Anthony Kamau A."/>
            <person name="Kamanda Ngugi D."/>
            <person name="Goker M."/>
            <person name="Klenk H.P."/>
            <person name="Bajic V."/>
            <person name="Stingl U."/>
        </authorList>
    </citation>
    <scope>NUCLEOTIDE SEQUENCE [LARGE SCALE GENOMIC DNA]</scope>
    <source>
        <strain evidence="2">SCGC-AAA382C18</strain>
    </source>
</reference>
<organism evidence="2 3">
    <name type="scientific">candidate division MSBL1 archaeon SCGC-AAA382C18</name>
    <dbReference type="NCBI Taxonomy" id="1698281"/>
    <lineage>
        <taxon>Archaea</taxon>
        <taxon>Methanobacteriati</taxon>
        <taxon>Methanobacteriota</taxon>
        <taxon>candidate division MSBL1</taxon>
    </lineage>
</organism>
<dbReference type="Proteomes" id="UP000070404">
    <property type="component" value="Unassembled WGS sequence"/>
</dbReference>
<sequence>MNSKYNCVVIVIDCLRRDKCLITDTPTIHSLIKEGTFFDQAISSTSTTSPSFASILTGLYPFQHGIRSLSGYKLDEKAKTIAERLNKHGYYTHAEITGPLLPELGLNRGFDKYNWRKAEKNINSDWFDKIAKKFKENDFKEPWFVLLHLFELHQSQETKIPDYINGDTRYDEILSYLDFKLESILNNIDQENTLIILTGDHGDRLANNKFEIFFEKIKRGIKIVKEKLGLETPITNPSIGHGFNVYEPLIRVPLIFRHEKIFPKGKTIPNQVRQVDIYPTILDVLDIDFKNENIAGKSLLDIFEGEEKNRMAYIEACGAVLEDKKYWRAGVRSSGYKYIWRPWSGKKSEELYNLEADPTEENNIVEKKPKIAKKLRRYAEEIR</sequence>
<evidence type="ECO:0000313" key="2">
    <source>
        <dbReference type="EMBL" id="KXB07482.1"/>
    </source>
</evidence>
<name>A0A133VM06_9EURY</name>
<accession>A0A133VM06</accession>
<dbReference type="AlphaFoldDB" id="A0A133VM06"/>